<sequence>MTATRRSDRRPADGSPVARVCVDVPLAHLDRPFDYLVPAELDEVAVPGTRVKVRFAGQLVDGWLLSRADDSGHTGRLAYLEKVVSPEAVLAPEIAQLARAVADRYAGSLADVLRLAVPPRHARVEQGTRDEQSDPG</sequence>
<evidence type="ECO:0000259" key="4">
    <source>
        <dbReference type="Pfam" id="PF17764"/>
    </source>
</evidence>
<dbReference type="Proteomes" id="UP000622245">
    <property type="component" value="Unassembled WGS sequence"/>
</dbReference>
<accession>A0ABS1YRD5</accession>
<dbReference type="Pfam" id="PF17764">
    <property type="entry name" value="PriA_3primeBD"/>
    <property type="match status" value="1"/>
</dbReference>
<gene>
    <name evidence="5" type="ORF">JM949_34850</name>
</gene>
<reference evidence="5 6" key="1">
    <citation type="submission" date="2021-01" db="EMBL/GenBank/DDBJ databases">
        <title>Draft genome sequence of Micromonospora sp. strain STR1s_6.</title>
        <authorList>
            <person name="Karlyshev A."/>
            <person name="Jawad R."/>
        </authorList>
    </citation>
    <scope>NUCLEOTIDE SEQUENCE [LARGE SCALE GENOMIC DNA]</scope>
    <source>
        <strain evidence="5 6">STR1S-6</strain>
    </source>
</reference>
<keyword evidence="6" id="KW-1185">Reference proteome</keyword>
<keyword evidence="2" id="KW-0067">ATP-binding</keyword>
<evidence type="ECO:0000256" key="1">
    <source>
        <dbReference type="ARBA" id="ARBA00022741"/>
    </source>
</evidence>
<evidence type="ECO:0000256" key="3">
    <source>
        <dbReference type="ARBA" id="ARBA00023125"/>
    </source>
</evidence>
<proteinExistence type="predicted"/>
<dbReference type="EMBL" id="JAEVHL010000415">
    <property type="protein sequence ID" value="MBM0279980.1"/>
    <property type="molecule type" value="Genomic_DNA"/>
</dbReference>
<dbReference type="Gene3D" id="3.40.1440.60">
    <property type="entry name" value="PriA, 3(prime) DNA-binding domain"/>
    <property type="match status" value="1"/>
</dbReference>
<comment type="caution">
    <text evidence="5">The sequence shown here is derived from an EMBL/GenBank/DDBJ whole genome shotgun (WGS) entry which is preliminary data.</text>
</comment>
<protein>
    <submittedName>
        <fullName evidence="5">Primosomal protein N</fullName>
    </submittedName>
</protein>
<evidence type="ECO:0000256" key="2">
    <source>
        <dbReference type="ARBA" id="ARBA00022840"/>
    </source>
</evidence>
<dbReference type="InterPro" id="IPR042115">
    <property type="entry name" value="PriA_3primeBD_sf"/>
</dbReference>
<name>A0ABS1YRD5_9ACTN</name>
<keyword evidence="1" id="KW-0547">Nucleotide-binding</keyword>
<organism evidence="5 6">
    <name type="scientific">Micromonospora tarensis</name>
    <dbReference type="NCBI Taxonomy" id="2806100"/>
    <lineage>
        <taxon>Bacteria</taxon>
        <taxon>Bacillati</taxon>
        <taxon>Actinomycetota</taxon>
        <taxon>Actinomycetes</taxon>
        <taxon>Micromonosporales</taxon>
        <taxon>Micromonosporaceae</taxon>
        <taxon>Micromonospora</taxon>
    </lineage>
</organism>
<evidence type="ECO:0000313" key="6">
    <source>
        <dbReference type="Proteomes" id="UP000622245"/>
    </source>
</evidence>
<evidence type="ECO:0000313" key="5">
    <source>
        <dbReference type="EMBL" id="MBM0279980.1"/>
    </source>
</evidence>
<feature type="non-terminal residue" evidence="5">
    <location>
        <position position="136"/>
    </location>
</feature>
<dbReference type="PANTHER" id="PTHR30580:SF0">
    <property type="entry name" value="PRIMOSOMAL PROTEIN N"/>
    <property type="match status" value="1"/>
</dbReference>
<keyword evidence="3" id="KW-0238">DNA-binding</keyword>
<dbReference type="InterPro" id="IPR041222">
    <property type="entry name" value="PriA_3primeBD"/>
</dbReference>
<feature type="domain" description="Primosomal protein N' 3' DNA-binding" evidence="4">
    <location>
        <begin position="19"/>
        <end position="118"/>
    </location>
</feature>
<dbReference type="PANTHER" id="PTHR30580">
    <property type="entry name" value="PRIMOSOMAL PROTEIN N"/>
    <property type="match status" value="1"/>
</dbReference>